<evidence type="ECO:0008006" key="3">
    <source>
        <dbReference type="Google" id="ProtNLM"/>
    </source>
</evidence>
<gene>
    <name evidence="1" type="ORF">AACH06_29270</name>
</gene>
<evidence type="ECO:0000313" key="2">
    <source>
        <dbReference type="Proteomes" id="UP001371218"/>
    </source>
</evidence>
<protein>
    <recommendedName>
        <fullName evidence="3">SMI1/KNR4 family protein</fullName>
    </recommendedName>
</protein>
<accession>A0ABU9BYE8</accession>
<keyword evidence="2" id="KW-1185">Reference proteome</keyword>
<reference evidence="1 2" key="1">
    <citation type="submission" date="2024-04" db="EMBL/GenBank/DDBJ databases">
        <title>Novel species of the genus Ideonella isolated from streams.</title>
        <authorList>
            <person name="Lu H."/>
        </authorList>
    </citation>
    <scope>NUCLEOTIDE SEQUENCE [LARGE SCALE GENOMIC DNA]</scope>
    <source>
        <strain evidence="1 2">DXS29W</strain>
    </source>
</reference>
<name>A0ABU9BYE8_9BURK</name>
<proteinExistence type="predicted"/>
<dbReference type="EMBL" id="JBBUTG010000041">
    <property type="protein sequence ID" value="MEK8034926.1"/>
    <property type="molecule type" value="Genomic_DNA"/>
</dbReference>
<dbReference type="Proteomes" id="UP001371218">
    <property type="component" value="Unassembled WGS sequence"/>
</dbReference>
<organism evidence="1 2">
    <name type="scientific">Ideonella lacteola</name>
    <dbReference type="NCBI Taxonomy" id="2984193"/>
    <lineage>
        <taxon>Bacteria</taxon>
        <taxon>Pseudomonadati</taxon>
        <taxon>Pseudomonadota</taxon>
        <taxon>Betaproteobacteria</taxon>
        <taxon>Burkholderiales</taxon>
        <taxon>Sphaerotilaceae</taxon>
        <taxon>Ideonella</taxon>
    </lineage>
</organism>
<dbReference type="RefSeq" id="WP_341429360.1">
    <property type="nucleotide sequence ID" value="NZ_JBBUTG010000041.1"/>
</dbReference>
<sequence length="122" mass="13604">MTAQQLNPLVPPERVRLFAEEESLIFLEPPPFSTIAQERQKGGAGDFWERFGALHQIVPEQALVIGDFGLGSDSPIVLDFHANSVDPPVLRLRWSTDKSNEWVLGARNFDAFARLLGFIADT</sequence>
<comment type="caution">
    <text evidence="1">The sequence shown here is derived from an EMBL/GenBank/DDBJ whole genome shotgun (WGS) entry which is preliminary data.</text>
</comment>
<evidence type="ECO:0000313" key="1">
    <source>
        <dbReference type="EMBL" id="MEK8034926.1"/>
    </source>
</evidence>